<keyword evidence="4" id="KW-0862">Zinc</keyword>
<sequence>MNSSLLRFSGSDNSDVDSDDTDSSDNDEETDVAQMLSQEGGSGYLFPWTCNRCGEAFTTKILYTEHKRNCTELVHHPWACHKCPSTYKNKKDLVRHLIYCGNEVARLICNRCGNSYKYERGLKRHQKYCGTDTKPLRCVQCKKTYKYKRGLRRHQKRCVAEFNNLITQLPVIVKTETVKEPDPPSTPAIENQSGAYQERWTCHCGKEYKYKKSYMKHIDLCSEESGQNVSEEGVIENYETNLENNII</sequence>
<evidence type="ECO:0000256" key="1">
    <source>
        <dbReference type="ARBA" id="ARBA00022723"/>
    </source>
</evidence>
<keyword evidence="2" id="KW-0677">Repeat</keyword>
<dbReference type="AlphaFoldDB" id="A0ABD0YDJ5"/>
<evidence type="ECO:0000313" key="8">
    <source>
        <dbReference type="EMBL" id="KAL1129317.1"/>
    </source>
</evidence>
<name>A0ABD0YDJ5_9HEMI</name>
<dbReference type="Gene3D" id="3.30.160.60">
    <property type="entry name" value="Classic Zinc Finger"/>
    <property type="match status" value="2"/>
</dbReference>
<dbReference type="InterPro" id="IPR013087">
    <property type="entry name" value="Znf_C2H2_type"/>
</dbReference>
<evidence type="ECO:0000259" key="7">
    <source>
        <dbReference type="PROSITE" id="PS50157"/>
    </source>
</evidence>
<dbReference type="GO" id="GO:0008270">
    <property type="term" value="F:zinc ion binding"/>
    <property type="evidence" value="ECO:0007669"/>
    <property type="project" value="UniProtKB-KW"/>
</dbReference>
<dbReference type="EMBL" id="JBFDAA010000009">
    <property type="protein sequence ID" value="KAL1129317.1"/>
    <property type="molecule type" value="Genomic_DNA"/>
</dbReference>
<evidence type="ECO:0000313" key="9">
    <source>
        <dbReference type="Proteomes" id="UP001558652"/>
    </source>
</evidence>
<gene>
    <name evidence="8" type="ORF">AAG570_013846</name>
</gene>
<keyword evidence="9" id="KW-1185">Reference proteome</keyword>
<evidence type="ECO:0000256" key="4">
    <source>
        <dbReference type="ARBA" id="ARBA00022833"/>
    </source>
</evidence>
<dbReference type="Proteomes" id="UP001558652">
    <property type="component" value="Unassembled WGS sequence"/>
</dbReference>
<evidence type="ECO:0000256" key="3">
    <source>
        <dbReference type="ARBA" id="ARBA00022771"/>
    </source>
</evidence>
<evidence type="ECO:0000256" key="5">
    <source>
        <dbReference type="PROSITE-ProRule" id="PRU00042"/>
    </source>
</evidence>
<keyword evidence="3 5" id="KW-0863">Zinc-finger</keyword>
<keyword evidence="1" id="KW-0479">Metal-binding</keyword>
<evidence type="ECO:0000256" key="2">
    <source>
        <dbReference type="ARBA" id="ARBA00022737"/>
    </source>
</evidence>
<reference evidence="8 9" key="1">
    <citation type="submission" date="2024-07" db="EMBL/GenBank/DDBJ databases">
        <title>Chromosome-level genome assembly of the water stick insect Ranatra chinensis (Heteroptera: Nepidae).</title>
        <authorList>
            <person name="Liu X."/>
        </authorList>
    </citation>
    <scope>NUCLEOTIDE SEQUENCE [LARGE SCALE GENOMIC DNA]</scope>
    <source>
        <strain evidence="8">Cailab_2021Rc</strain>
        <tissue evidence="8">Muscle</tissue>
    </source>
</reference>
<dbReference type="SUPFAM" id="SSF57667">
    <property type="entry name" value="beta-beta-alpha zinc fingers"/>
    <property type="match status" value="2"/>
</dbReference>
<evidence type="ECO:0000256" key="6">
    <source>
        <dbReference type="SAM" id="MobiDB-lite"/>
    </source>
</evidence>
<dbReference type="PANTHER" id="PTHR24409">
    <property type="entry name" value="ZINC FINGER PROTEIN 142"/>
    <property type="match status" value="1"/>
</dbReference>
<feature type="domain" description="C2H2-type" evidence="7">
    <location>
        <begin position="48"/>
        <end position="75"/>
    </location>
</feature>
<feature type="region of interest" description="Disordered" evidence="6">
    <location>
        <begin position="1"/>
        <end position="31"/>
    </location>
</feature>
<feature type="domain" description="C2H2-type" evidence="7">
    <location>
        <begin position="107"/>
        <end position="135"/>
    </location>
</feature>
<protein>
    <recommendedName>
        <fullName evidence="7">C2H2-type domain-containing protein</fullName>
    </recommendedName>
</protein>
<accession>A0ABD0YDJ5</accession>
<dbReference type="SMART" id="SM00355">
    <property type="entry name" value="ZnF_C2H2"/>
    <property type="match status" value="4"/>
</dbReference>
<feature type="compositionally biased region" description="Acidic residues" evidence="6">
    <location>
        <begin position="14"/>
        <end position="31"/>
    </location>
</feature>
<dbReference type="Pfam" id="PF00096">
    <property type="entry name" value="zf-C2H2"/>
    <property type="match status" value="1"/>
</dbReference>
<dbReference type="InterPro" id="IPR036236">
    <property type="entry name" value="Znf_C2H2_sf"/>
</dbReference>
<comment type="caution">
    <text evidence="8">The sequence shown here is derived from an EMBL/GenBank/DDBJ whole genome shotgun (WGS) entry which is preliminary data.</text>
</comment>
<dbReference type="PROSITE" id="PS50157">
    <property type="entry name" value="ZINC_FINGER_C2H2_2"/>
    <property type="match status" value="2"/>
</dbReference>
<proteinExistence type="predicted"/>
<organism evidence="8 9">
    <name type="scientific">Ranatra chinensis</name>
    <dbReference type="NCBI Taxonomy" id="642074"/>
    <lineage>
        <taxon>Eukaryota</taxon>
        <taxon>Metazoa</taxon>
        <taxon>Ecdysozoa</taxon>
        <taxon>Arthropoda</taxon>
        <taxon>Hexapoda</taxon>
        <taxon>Insecta</taxon>
        <taxon>Pterygota</taxon>
        <taxon>Neoptera</taxon>
        <taxon>Paraneoptera</taxon>
        <taxon>Hemiptera</taxon>
        <taxon>Heteroptera</taxon>
        <taxon>Panheteroptera</taxon>
        <taxon>Nepomorpha</taxon>
        <taxon>Nepidae</taxon>
        <taxon>Ranatrinae</taxon>
        <taxon>Ranatra</taxon>
    </lineage>
</organism>